<feature type="compositionally biased region" description="Low complexity" evidence="1">
    <location>
        <begin position="273"/>
        <end position="288"/>
    </location>
</feature>
<feature type="compositionally biased region" description="Polar residues" evidence="1">
    <location>
        <begin position="214"/>
        <end position="224"/>
    </location>
</feature>
<evidence type="ECO:0000313" key="3">
    <source>
        <dbReference type="Proteomes" id="UP000596660"/>
    </source>
</evidence>
<dbReference type="Gramene" id="AUR62033020-RA">
    <property type="protein sequence ID" value="AUR62033020-RA:cds"/>
    <property type="gene ID" value="AUR62033020"/>
</dbReference>
<name>A0A803MP19_CHEQI</name>
<keyword evidence="3" id="KW-1185">Reference proteome</keyword>
<evidence type="ECO:0000256" key="1">
    <source>
        <dbReference type="SAM" id="MobiDB-lite"/>
    </source>
</evidence>
<proteinExistence type="predicted"/>
<reference evidence="2" key="1">
    <citation type="journal article" date="2017" name="Nature">
        <title>The genome of Chenopodium quinoa.</title>
        <authorList>
            <person name="Jarvis D.E."/>
            <person name="Ho Y.S."/>
            <person name="Lightfoot D.J."/>
            <person name="Schmoeckel S.M."/>
            <person name="Li B."/>
            <person name="Borm T.J.A."/>
            <person name="Ohyanagi H."/>
            <person name="Mineta K."/>
            <person name="Michell C.T."/>
            <person name="Saber N."/>
            <person name="Kharbatia N.M."/>
            <person name="Rupper R.R."/>
            <person name="Sharp A.R."/>
            <person name="Dally N."/>
            <person name="Boughton B.A."/>
            <person name="Woo Y.H."/>
            <person name="Gao G."/>
            <person name="Schijlen E.G.W.M."/>
            <person name="Guo X."/>
            <person name="Momin A.A."/>
            <person name="Negrao S."/>
            <person name="Al-Babili S."/>
            <person name="Gehring C."/>
            <person name="Roessner U."/>
            <person name="Jung C."/>
            <person name="Murphy K."/>
            <person name="Arold S.T."/>
            <person name="Gojobori T."/>
            <person name="van der Linden C.G."/>
            <person name="van Loo E.N."/>
            <person name="Jellen E.N."/>
            <person name="Maughan P.J."/>
            <person name="Tester M."/>
        </authorList>
    </citation>
    <scope>NUCLEOTIDE SEQUENCE [LARGE SCALE GENOMIC DNA]</scope>
    <source>
        <strain evidence="2">cv. PI 614886</strain>
    </source>
</reference>
<dbReference type="AlphaFoldDB" id="A0A803MP19"/>
<evidence type="ECO:0000313" key="2">
    <source>
        <dbReference type="EnsemblPlants" id="AUR62033020-RA:cds"/>
    </source>
</evidence>
<accession>A0A803MP19</accession>
<dbReference type="InterPro" id="IPR038859">
    <property type="entry name" value="RHL1"/>
</dbReference>
<organism evidence="2 3">
    <name type="scientific">Chenopodium quinoa</name>
    <name type="common">Quinoa</name>
    <dbReference type="NCBI Taxonomy" id="63459"/>
    <lineage>
        <taxon>Eukaryota</taxon>
        <taxon>Viridiplantae</taxon>
        <taxon>Streptophyta</taxon>
        <taxon>Embryophyta</taxon>
        <taxon>Tracheophyta</taxon>
        <taxon>Spermatophyta</taxon>
        <taxon>Magnoliopsida</taxon>
        <taxon>eudicotyledons</taxon>
        <taxon>Gunneridae</taxon>
        <taxon>Pentapetalae</taxon>
        <taxon>Caryophyllales</taxon>
        <taxon>Chenopodiaceae</taxon>
        <taxon>Chenopodioideae</taxon>
        <taxon>Atripliceae</taxon>
        <taxon>Chenopodium</taxon>
    </lineage>
</organism>
<evidence type="ECO:0008006" key="4">
    <source>
        <dbReference type="Google" id="ProtNLM"/>
    </source>
</evidence>
<feature type="region of interest" description="Disordered" evidence="1">
    <location>
        <begin position="182"/>
        <end position="358"/>
    </location>
</feature>
<protein>
    <recommendedName>
        <fullName evidence="4">DNA-binding protein RHL1</fullName>
    </recommendedName>
</protein>
<dbReference type="EnsemblPlants" id="AUR62033020-RA">
    <property type="protein sequence ID" value="AUR62033020-RA:cds"/>
    <property type="gene ID" value="AUR62033020"/>
</dbReference>
<dbReference type="Proteomes" id="UP000596660">
    <property type="component" value="Unplaced"/>
</dbReference>
<dbReference type="PANTHER" id="PTHR35698:SF2">
    <property type="entry name" value="DNA-BINDING PROTEIN RHL1"/>
    <property type="match status" value="1"/>
</dbReference>
<dbReference type="GO" id="GO:0042023">
    <property type="term" value="P:DNA endoreduplication"/>
    <property type="evidence" value="ECO:0007669"/>
    <property type="project" value="InterPro"/>
</dbReference>
<dbReference type="GO" id="GO:0003677">
    <property type="term" value="F:DNA binding"/>
    <property type="evidence" value="ECO:0007669"/>
    <property type="project" value="InterPro"/>
</dbReference>
<feature type="compositionally biased region" description="Acidic residues" evidence="1">
    <location>
        <begin position="345"/>
        <end position="356"/>
    </location>
</feature>
<feature type="compositionally biased region" description="Polar residues" evidence="1">
    <location>
        <begin position="261"/>
        <end position="272"/>
    </location>
</feature>
<dbReference type="PANTHER" id="PTHR35698">
    <property type="entry name" value="DNA-BINDING PROTEIN RHL1"/>
    <property type="match status" value="1"/>
</dbReference>
<sequence length="444" mass="48727">NPETQERLRLKNLAYSNNIISHSPAKHFTPLNPSKTVIKHHGKDILKKSQRKNRYLFSFSGVLAPISGGKIGELTDLGSKNPALYLDFPQGRMKLFGTIVYPKNRYLTLQFSRGGKNVMCEDWFDTMIVFSDACWVGKKEENPDEARLDFPKELYEGSHPEVDFKGGAGATATRRKDFKKVVPMSAEEEPLSASPVDELEAESPERHQNLIDLENSTPVRQSGRTAGRKFNFAEVSSGDDSAESVSDMSEEDPGIPERSVAKNNSEDTAQPPLSSLLNSGTNNTSGSLEKIASCKVSSEKMQRSSSKSKGKKVKVAEQKKVKNVTQDNKSGPKNDRRKRKSALPEVEDEDEDDIEESSSASEVVAAGLCVKAGLGALYAGAIALAGCQSMVFHGSCCLSNLDMGCSYICIHCSLDCKIDDFLTGRAYNSATPHHEIRVKWLLIP</sequence>
<reference evidence="2" key="2">
    <citation type="submission" date="2021-03" db="UniProtKB">
        <authorList>
            <consortium name="EnsemblPlants"/>
        </authorList>
    </citation>
    <scope>IDENTIFICATION</scope>
</reference>